<evidence type="ECO:0000256" key="3">
    <source>
        <dbReference type="ARBA" id="ARBA00022763"/>
    </source>
</evidence>
<comment type="function">
    <text evidence="7">Component of the SMC5-SMC6 complex, that promotes sister chromatid alignment after DNA damage and facilitates double-stranded DNA breaks (DSBs) repair via homologous recombination between sister chromatids.</text>
</comment>
<feature type="region of interest" description="Disordered" evidence="8">
    <location>
        <begin position="247"/>
        <end position="350"/>
    </location>
</feature>
<dbReference type="InterPro" id="IPR027786">
    <property type="entry name" value="Nse4/EID"/>
</dbReference>
<dbReference type="Pfam" id="PF08743">
    <property type="entry name" value="Nse4_C"/>
    <property type="match status" value="1"/>
</dbReference>
<dbReference type="GO" id="GO:0006310">
    <property type="term" value="P:DNA recombination"/>
    <property type="evidence" value="ECO:0007669"/>
    <property type="project" value="UniProtKB-UniRule"/>
</dbReference>
<dbReference type="Pfam" id="PF15412">
    <property type="entry name" value="Nse4-Nse3_bdg"/>
    <property type="match status" value="1"/>
</dbReference>
<evidence type="ECO:0000256" key="1">
    <source>
        <dbReference type="ARBA" id="ARBA00004123"/>
    </source>
</evidence>
<comment type="subunit">
    <text evidence="7">Component of the SMC5-SMC6 complex.</text>
</comment>
<comment type="similarity">
    <text evidence="2 7">Belongs to the NSE4 family.</text>
</comment>
<feature type="compositionally biased region" description="Polar residues" evidence="8">
    <location>
        <begin position="1"/>
        <end position="12"/>
    </location>
</feature>
<evidence type="ECO:0000313" key="11">
    <source>
        <dbReference type="EMBL" id="KAF2742848.1"/>
    </source>
</evidence>
<protein>
    <recommendedName>
        <fullName evidence="7">Non-structural maintenance of chromosomes element 4</fullName>
    </recommendedName>
</protein>
<dbReference type="EMBL" id="MU006603">
    <property type="protein sequence ID" value="KAF2742848.1"/>
    <property type="molecule type" value="Genomic_DNA"/>
</dbReference>
<evidence type="ECO:0000313" key="12">
    <source>
        <dbReference type="Proteomes" id="UP000799440"/>
    </source>
</evidence>
<dbReference type="GO" id="GO:0005634">
    <property type="term" value="C:nucleus"/>
    <property type="evidence" value="ECO:0007669"/>
    <property type="project" value="UniProtKB-SubCell"/>
</dbReference>
<dbReference type="PANTHER" id="PTHR16140">
    <property type="entry name" value="NON-STRUCTURAL MAINTENANCE OF CHROMOSOMES ELEMENT 4"/>
    <property type="match status" value="1"/>
</dbReference>
<evidence type="ECO:0000256" key="4">
    <source>
        <dbReference type="ARBA" id="ARBA00023172"/>
    </source>
</evidence>
<dbReference type="Proteomes" id="UP000799440">
    <property type="component" value="Unassembled WGS sequence"/>
</dbReference>
<keyword evidence="12" id="KW-1185">Reference proteome</keyword>
<evidence type="ECO:0000256" key="5">
    <source>
        <dbReference type="ARBA" id="ARBA00023204"/>
    </source>
</evidence>
<sequence length="514" mass="58177">MARLNTHLSATPQLPVGRASTVDSLYREPTPRQSTYSVLSPTRSASDKENEEPDSREGTPRPMRKRPMADQSSARMPTPSTAVSESRKRQRTDDESVASSMHIFEDGEDSTPPDVNEDVDETGSNTTPSEDDEDEDEATKYYDPNQDPDVRRKLRANIRKNHRQMEDEREDLIQPGDNGRLVEHIHKQNYYMGKVKQTADAALDSRVMVFASELAGKKMKNALHGNTSVGLDVDKFVSRCIHFMKTNGDPVTANQRTSTQPGRRGTSHTQVEDDEDEEDSGEPLNWSFLGTEAALPNNKRPPAPGFLLGPLSLQRRVRTTQSRRARSQRQPLGPATRPQELTQRDIQQSENSNLTHLVQGIRARMRDHINKKSEQAEAELEELEDPSEEDFKAALRRHRVAQTPDQEAAVSLFDFVVNPKSFGQTVENLFYISFLIREGNVQVLMDDEGLPLLVPAEKRTIEEQRKKNIQKHQAVFSLDWPTWKKLIQAFDIKEPLIPHRVPEETNVGTGGWYG</sequence>
<proteinExistence type="inferred from homology"/>
<evidence type="ECO:0000256" key="6">
    <source>
        <dbReference type="ARBA" id="ARBA00023242"/>
    </source>
</evidence>
<evidence type="ECO:0000256" key="7">
    <source>
        <dbReference type="RuleBase" id="RU365071"/>
    </source>
</evidence>
<dbReference type="InterPro" id="IPR014854">
    <property type="entry name" value="Nse4_C"/>
</dbReference>
<evidence type="ECO:0000259" key="9">
    <source>
        <dbReference type="Pfam" id="PF08743"/>
    </source>
</evidence>
<reference evidence="11" key="1">
    <citation type="journal article" date="2020" name="Stud. Mycol.">
        <title>101 Dothideomycetes genomes: a test case for predicting lifestyles and emergence of pathogens.</title>
        <authorList>
            <person name="Haridas S."/>
            <person name="Albert R."/>
            <person name="Binder M."/>
            <person name="Bloem J."/>
            <person name="Labutti K."/>
            <person name="Salamov A."/>
            <person name="Andreopoulos B."/>
            <person name="Baker S."/>
            <person name="Barry K."/>
            <person name="Bills G."/>
            <person name="Bluhm B."/>
            <person name="Cannon C."/>
            <person name="Castanera R."/>
            <person name="Culley D."/>
            <person name="Daum C."/>
            <person name="Ezra D."/>
            <person name="Gonzalez J."/>
            <person name="Henrissat B."/>
            <person name="Kuo A."/>
            <person name="Liang C."/>
            <person name="Lipzen A."/>
            <person name="Lutzoni F."/>
            <person name="Magnuson J."/>
            <person name="Mondo S."/>
            <person name="Nolan M."/>
            <person name="Ohm R."/>
            <person name="Pangilinan J."/>
            <person name="Park H.-J."/>
            <person name="Ramirez L."/>
            <person name="Alfaro M."/>
            <person name="Sun H."/>
            <person name="Tritt A."/>
            <person name="Yoshinaga Y."/>
            <person name="Zwiers L.-H."/>
            <person name="Turgeon B."/>
            <person name="Goodwin S."/>
            <person name="Spatafora J."/>
            <person name="Crous P."/>
            <person name="Grigoriev I."/>
        </authorList>
    </citation>
    <scope>NUCLEOTIDE SEQUENCE</scope>
    <source>
        <strain evidence="11">CBS 119925</strain>
    </source>
</reference>
<keyword evidence="4 7" id="KW-0233">DNA recombination</keyword>
<dbReference type="OrthoDB" id="361242at2759"/>
<feature type="domain" description="Non-structural maintenance of chromosome element 4 C-terminal" evidence="9">
    <location>
        <begin position="410"/>
        <end position="497"/>
    </location>
</feature>
<feature type="region of interest" description="Disordered" evidence="8">
    <location>
        <begin position="1"/>
        <end position="152"/>
    </location>
</feature>
<feature type="compositionally biased region" description="Basic residues" evidence="8">
    <location>
        <begin position="315"/>
        <end position="327"/>
    </location>
</feature>
<keyword evidence="5 7" id="KW-0234">DNA repair</keyword>
<feature type="compositionally biased region" description="Polar residues" evidence="8">
    <location>
        <begin position="70"/>
        <end position="84"/>
    </location>
</feature>
<feature type="compositionally biased region" description="Basic and acidic residues" evidence="8">
    <location>
        <begin position="85"/>
        <end position="94"/>
    </location>
</feature>
<feature type="compositionally biased region" description="Acidic residues" evidence="8">
    <location>
        <begin position="272"/>
        <end position="281"/>
    </location>
</feature>
<feature type="compositionally biased region" description="Polar residues" evidence="8">
    <location>
        <begin position="339"/>
        <end position="350"/>
    </location>
</feature>
<gene>
    <name evidence="11" type="ORF">M011DRAFT_462127</name>
</gene>
<keyword evidence="3 7" id="KW-0227">DNA damage</keyword>
<evidence type="ECO:0000259" key="10">
    <source>
        <dbReference type="Pfam" id="PF15412"/>
    </source>
</evidence>
<feature type="domain" description="Nse4/EID protein Nse3/MAGE-binding" evidence="10">
    <location>
        <begin position="204"/>
        <end position="277"/>
    </location>
</feature>
<accession>A0A6A6UX48</accession>
<feature type="compositionally biased region" description="Acidic residues" evidence="8">
    <location>
        <begin position="106"/>
        <end position="121"/>
    </location>
</feature>
<dbReference type="InterPro" id="IPR029225">
    <property type="entry name" value="Nse4_Nse3-bd"/>
</dbReference>
<evidence type="ECO:0000256" key="2">
    <source>
        <dbReference type="ARBA" id="ARBA00008997"/>
    </source>
</evidence>
<keyword evidence="6 7" id="KW-0539">Nucleus</keyword>
<dbReference type="GO" id="GO:0030915">
    <property type="term" value="C:Smc5-Smc6 complex"/>
    <property type="evidence" value="ECO:0007669"/>
    <property type="project" value="UniProtKB-UniRule"/>
</dbReference>
<evidence type="ECO:0000256" key="8">
    <source>
        <dbReference type="SAM" id="MobiDB-lite"/>
    </source>
</evidence>
<dbReference type="GO" id="GO:0006281">
    <property type="term" value="P:DNA repair"/>
    <property type="evidence" value="ECO:0007669"/>
    <property type="project" value="UniProtKB-UniRule"/>
</dbReference>
<feature type="compositionally biased region" description="Polar residues" evidence="8">
    <location>
        <begin position="252"/>
        <end position="261"/>
    </location>
</feature>
<feature type="compositionally biased region" description="Polar residues" evidence="8">
    <location>
        <begin position="31"/>
        <end position="44"/>
    </location>
</feature>
<dbReference type="AlphaFoldDB" id="A0A6A6UX48"/>
<name>A0A6A6UX48_9PLEO</name>
<feature type="compositionally biased region" description="Basic and acidic residues" evidence="8">
    <location>
        <begin position="45"/>
        <end position="59"/>
    </location>
</feature>
<dbReference type="PANTHER" id="PTHR16140:SF0">
    <property type="entry name" value="NON-STRUCTURAL MAINTENANCE OF CHROMOSOMES ELEMENT 4"/>
    <property type="match status" value="1"/>
</dbReference>
<comment type="subcellular location">
    <subcellularLocation>
        <location evidence="1 7">Nucleus</location>
    </subcellularLocation>
</comment>
<organism evidence="11 12">
    <name type="scientific">Sporormia fimetaria CBS 119925</name>
    <dbReference type="NCBI Taxonomy" id="1340428"/>
    <lineage>
        <taxon>Eukaryota</taxon>
        <taxon>Fungi</taxon>
        <taxon>Dikarya</taxon>
        <taxon>Ascomycota</taxon>
        <taxon>Pezizomycotina</taxon>
        <taxon>Dothideomycetes</taxon>
        <taxon>Pleosporomycetidae</taxon>
        <taxon>Pleosporales</taxon>
        <taxon>Sporormiaceae</taxon>
        <taxon>Sporormia</taxon>
    </lineage>
</organism>